<accession>A0A0F8ZEU0</accession>
<comment type="caution">
    <text evidence="1">The sequence shown here is derived from an EMBL/GenBank/DDBJ whole genome shotgun (WGS) entry which is preliminary data.</text>
</comment>
<dbReference type="EMBL" id="LAZR01048253">
    <property type="protein sequence ID" value="KKK92342.1"/>
    <property type="molecule type" value="Genomic_DNA"/>
</dbReference>
<sequence>HGAEQISRDLRSTIQITSGSADQFVFDGDYNGDGTTESITYSKVTSSSGFKIDRTIGGVTKTVAEGVVNSYSEPIFKYYDQDGVAQTDGTLAKLVEIELKVDKDPSKSPNRSTTITTKIQLRNMHERR</sequence>
<reference evidence="1" key="1">
    <citation type="journal article" date="2015" name="Nature">
        <title>Complex archaea that bridge the gap between prokaryotes and eukaryotes.</title>
        <authorList>
            <person name="Spang A."/>
            <person name="Saw J.H."/>
            <person name="Jorgensen S.L."/>
            <person name="Zaremba-Niedzwiedzka K."/>
            <person name="Martijn J."/>
            <person name="Lind A.E."/>
            <person name="van Eijk R."/>
            <person name="Schleper C."/>
            <person name="Guy L."/>
            <person name="Ettema T.J."/>
        </authorList>
    </citation>
    <scope>NUCLEOTIDE SEQUENCE</scope>
</reference>
<proteinExistence type="predicted"/>
<dbReference type="AlphaFoldDB" id="A0A0F8ZEU0"/>
<name>A0A0F8ZEU0_9ZZZZ</name>
<feature type="non-terminal residue" evidence="1">
    <location>
        <position position="1"/>
    </location>
</feature>
<evidence type="ECO:0000313" key="1">
    <source>
        <dbReference type="EMBL" id="KKK92342.1"/>
    </source>
</evidence>
<gene>
    <name evidence="1" type="ORF">LCGC14_2703900</name>
</gene>
<protein>
    <submittedName>
        <fullName evidence="1">Uncharacterized protein</fullName>
    </submittedName>
</protein>
<organism evidence="1">
    <name type="scientific">marine sediment metagenome</name>
    <dbReference type="NCBI Taxonomy" id="412755"/>
    <lineage>
        <taxon>unclassified sequences</taxon>
        <taxon>metagenomes</taxon>
        <taxon>ecological metagenomes</taxon>
    </lineage>
</organism>